<feature type="region of interest" description="Disordered" evidence="2">
    <location>
        <begin position="1"/>
        <end position="35"/>
    </location>
</feature>
<sequence length="188" mass="19709">MFSKRNPPRASVDLPEASSSRAPQRGSEIEGNRGVSRIATIGPESSVEGNVSGEEELLIEGRVKGRVECKNHPITIGSEGNVVGDVFAQTLYVAGCVEGRLIASHQVTIHRSARVTGTIISPRLALEEGGVFHGSIDMDPEHEVLVAAFGDAPPPGALVGTMVSDAPLQGEDEADAHADHEISRDGVS</sequence>
<dbReference type="AlphaFoldDB" id="A0A2N7TT15"/>
<keyword evidence="4" id="KW-1185">Reference proteome</keyword>
<feature type="compositionally biased region" description="Basic and acidic residues" evidence="2">
    <location>
        <begin position="175"/>
        <end position="188"/>
    </location>
</feature>
<feature type="region of interest" description="Disordered" evidence="2">
    <location>
        <begin position="168"/>
        <end position="188"/>
    </location>
</feature>
<evidence type="ECO:0000313" key="3">
    <source>
        <dbReference type="EMBL" id="PMR71316.1"/>
    </source>
</evidence>
<evidence type="ECO:0000313" key="4">
    <source>
        <dbReference type="Proteomes" id="UP000235346"/>
    </source>
</evidence>
<gene>
    <name evidence="3" type="ORF">C1H66_02500</name>
</gene>
<evidence type="ECO:0000256" key="1">
    <source>
        <dbReference type="ARBA" id="ARBA00044755"/>
    </source>
</evidence>
<dbReference type="InterPro" id="IPR007607">
    <property type="entry name" value="BacA/B"/>
</dbReference>
<comment type="similarity">
    <text evidence="1">Belongs to the bactofilin family.</text>
</comment>
<name>A0A2N7TT15_9GAMM</name>
<reference evidence="3 4" key="1">
    <citation type="submission" date="2018-01" db="EMBL/GenBank/DDBJ databases">
        <title>Halomonas endophytica sp. nov., isolated from storage liquid in the stems of Populus euphratica.</title>
        <authorList>
            <person name="Chen C."/>
        </authorList>
    </citation>
    <scope>NUCLEOTIDE SEQUENCE [LARGE SCALE GENOMIC DNA]</scope>
    <source>
        <strain evidence="3 4">DSM 26881</strain>
    </source>
</reference>
<comment type="caution">
    <text evidence="3">The sequence shown here is derived from an EMBL/GenBank/DDBJ whole genome shotgun (WGS) entry which is preliminary data.</text>
</comment>
<dbReference type="Pfam" id="PF04519">
    <property type="entry name" value="Bactofilin"/>
    <property type="match status" value="1"/>
</dbReference>
<dbReference type="Proteomes" id="UP000235346">
    <property type="component" value="Unassembled WGS sequence"/>
</dbReference>
<dbReference type="OrthoDB" id="9811682at2"/>
<dbReference type="PANTHER" id="PTHR35024:SF4">
    <property type="entry name" value="POLYMER-FORMING CYTOSKELETAL PROTEIN"/>
    <property type="match status" value="1"/>
</dbReference>
<dbReference type="EMBL" id="PNRE01000016">
    <property type="protein sequence ID" value="PMR71316.1"/>
    <property type="molecule type" value="Genomic_DNA"/>
</dbReference>
<dbReference type="RefSeq" id="WP_102626337.1">
    <property type="nucleotide sequence ID" value="NZ_PDOH01000039.1"/>
</dbReference>
<accession>A0A2N7TT15</accession>
<dbReference type="PANTHER" id="PTHR35024">
    <property type="entry name" value="HYPOTHETICAL CYTOSOLIC PROTEIN"/>
    <property type="match status" value="1"/>
</dbReference>
<proteinExistence type="inferred from homology"/>
<evidence type="ECO:0000256" key="2">
    <source>
        <dbReference type="SAM" id="MobiDB-lite"/>
    </source>
</evidence>
<organism evidence="3 4">
    <name type="scientific">Halomonas heilongjiangensis</name>
    <dbReference type="NCBI Taxonomy" id="1387883"/>
    <lineage>
        <taxon>Bacteria</taxon>
        <taxon>Pseudomonadati</taxon>
        <taxon>Pseudomonadota</taxon>
        <taxon>Gammaproteobacteria</taxon>
        <taxon>Oceanospirillales</taxon>
        <taxon>Halomonadaceae</taxon>
        <taxon>Halomonas</taxon>
    </lineage>
</organism>
<protein>
    <recommendedName>
        <fullName evidence="5">Polymer-forming cytoskeletal protein</fullName>
    </recommendedName>
</protein>
<evidence type="ECO:0008006" key="5">
    <source>
        <dbReference type="Google" id="ProtNLM"/>
    </source>
</evidence>